<evidence type="ECO:0000256" key="1">
    <source>
        <dbReference type="SAM" id="Phobius"/>
    </source>
</evidence>
<dbReference type="RefSeq" id="WP_180839628.1">
    <property type="nucleotide sequence ID" value="NZ_CP059154.1"/>
</dbReference>
<feature type="transmembrane region" description="Helical" evidence="1">
    <location>
        <begin position="34"/>
        <end position="53"/>
    </location>
</feature>
<protein>
    <submittedName>
        <fullName evidence="2">Uncharacterized protein</fullName>
    </submittedName>
</protein>
<evidence type="ECO:0000313" key="3">
    <source>
        <dbReference type="Proteomes" id="UP000510869"/>
    </source>
</evidence>
<proteinExistence type="predicted"/>
<gene>
    <name evidence="2" type="ORF">HYG81_10450</name>
</gene>
<feature type="transmembrane region" description="Helical" evidence="1">
    <location>
        <begin position="100"/>
        <end position="120"/>
    </location>
</feature>
<keyword evidence="1" id="KW-0812">Transmembrane</keyword>
<dbReference type="Proteomes" id="UP000510869">
    <property type="component" value="Chromosome"/>
</dbReference>
<dbReference type="KEGG" id="nay:HYG81_10450"/>
<keyword evidence="1" id="KW-0472">Membrane</keyword>
<dbReference type="OrthoDB" id="206382at2157"/>
<keyword evidence="1" id="KW-1133">Transmembrane helix</keyword>
<dbReference type="AlphaFoldDB" id="A0A7D6GXZ1"/>
<sequence length="230" mass="24911">MSTETDDHRWSGSRAAVSTVLEHPLLGLDRRRTALMVAYLLGLTAMFLASYIGMRITINDPLRSLLTVGLDTLSLLFIALVTATILVVPLWYAVWNGGPLLSFALPLAPVAVGDIMAGAYVLDLDVAVALTVGAIAAALALVSADVRRADSVRFWQAGIDEDQLLFVTAITIIAAVGVGRFVDTAPSYMLEWYASMGPVWFVTAAVVGSYWLRWARSAWRTRGDRPTGRL</sequence>
<feature type="transmembrane region" description="Helical" evidence="1">
    <location>
        <begin position="73"/>
        <end position="93"/>
    </location>
</feature>
<dbReference type="GeneID" id="56143629"/>
<name>A0A7D6GXZ1_9EURY</name>
<accession>A0A7D6GXZ1</accession>
<evidence type="ECO:0000313" key="2">
    <source>
        <dbReference type="EMBL" id="QLK24545.1"/>
    </source>
</evidence>
<feature type="transmembrane region" description="Helical" evidence="1">
    <location>
        <begin position="126"/>
        <end position="144"/>
    </location>
</feature>
<reference evidence="2 3" key="1">
    <citation type="submission" date="2020-07" db="EMBL/GenBank/DDBJ databases">
        <title>Natrinema (YPL30) sp. nov. and Haloterrigena xxxxxx (YPL8) sp. nov., isolated from a salt mine.</title>
        <authorList>
            <person name="Cui H."/>
        </authorList>
    </citation>
    <scope>NUCLEOTIDE SEQUENCE [LARGE SCALE GENOMIC DNA]</scope>
    <source>
        <strain evidence="2 3">YPL13</strain>
    </source>
</reference>
<dbReference type="EMBL" id="CP059154">
    <property type="protein sequence ID" value="QLK24545.1"/>
    <property type="molecule type" value="Genomic_DNA"/>
</dbReference>
<organism evidence="2 3">
    <name type="scientific">Natrinema zhouii</name>
    <dbReference type="NCBI Taxonomy" id="1710539"/>
    <lineage>
        <taxon>Archaea</taxon>
        <taxon>Methanobacteriati</taxon>
        <taxon>Methanobacteriota</taxon>
        <taxon>Stenosarchaea group</taxon>
        <taxon>Halobacteria</taxon>
        <taxon>Halobacteriales</taxon>
        <taxon>Natrialbaceae</taxon>
        <taxon>Natrinema</taxon>
    </lineage>
</organism>
<keyword evidence="3" id="KW-1185">Reference proteome</keyword>
<feature type="transmembrane region" description="Helical" evidence="1">
    <location>
        <begin position="194"/>
        <end position="212"/>
    </location>
</feature>
<feature type="transmembrane region" description="Helical" evidence="1">
    <location>
        <begin position="164"/>
        <end position="182"/>
    </location>
</feature>